<accession>A0A8T9Q809</accession>
<keyword evidence="2" id="KW-1133">Transmembrane helix</keyword>
<feature type="region of interest" description="Disordered" evidence="1">
    <location>
        <begin position="39"/>
        <end position="60"/>
    </location>
</feature>
<organism evidence="3 4">
    <name type="scientific">Hymenobacter cellulosilyticus</name>
    <dbReference type="NCBI Taxonomy" id="2932248"/>
    <lineage>
        <taxon>Bacteria</taxon>
        <taxon>Pseudomonadati</taxon>
        <taxon>Bacteroidota</taxon>
        <taxon>Cytophagia</taxon>
        <taxon>Cytophagales</taxon>
        <taxon>Hymenobacteraceae</taxon>
        <taxon>Hymenobacter</taxon>
    </lineage>
</organism>
<gene>
    <name evidence="3" type="ORF">MUN79_21205</name>
</gene>
<evidence type="ECO:0000313" key="3">
    <source>
        <dbReference type="EMBL" id="UOQ71153.1"/>
    </source>
</evidence>
<keyword evidence="2" id="KW-0812">Transmembrane</keyword>
<feature type="transmembrane region" description="Helical" evidence="2">
    <location>
        <begin position="12"/>
        <end position="32"/>
    </location>
</feature>
<proteinExistence type="predicted"/>
<evidence type="ECO:0000256" key="1">
    <source>
        <dbReference type="SAM" id="MobiDB-lite"/>
    </source>
</evidence>
<sequence length="60" mass="6570">MLVPVGRRLLRWLAYALFQLALVLAFALHSVAGLSSAFRRKDTAADSPVPTGRLTLPRHA</sequence>
<reference evidence="3" key="1">
    <citation type="submission" date="2022-04" db="EMBL/GenBank/DDBJ databases">
        <title>Hymenobacter sp. isolated from the air.</title>
        <authorList>
            <person name="Won M."/>
            <person name="Lee C.-M."/>
            <person name="Woen H.-Y."/>
            <person name="Kwon S.-W."/>
        </authorList>
    </citation>
    <scope>NUCLEOTIDE SEQUENCE</scope>
    <source>
        <strain evidence="3">5116S-3</strain>
    </source>
</reference>
<protein>
    <submittedName>
        <fullName evidence="3">Uncharacterized protein</fullName>
    </submittedName>
</protein>
<dbReference type="AlphaFoldDB" id="A0A8T9Q809"/>
<evidence type="ECO:0000313" key="4">
    <source>
        <dbReference type="Proteomes" id="UP000831796"/>
    </source>
</evidence>
<name>A0A8T9Q809_9BACT</name>
<dbReference type="Proteomes" id="UP000831796">
    <property type="component" value="Chromosome"/>
</dbReference>
<dbReference type="EMBL" id="CP095046">
    <property type="protein sequence ID" value="UOQ71153.1"/>
    <property type="molecule type" value="Genomic_DNA"/>
</dbReference>
<dbReference type="RefSeq" id="WP_244674563.1">
    <property type="nucleotide sequence ID" value="NZ_CP095046.1"/>
</dbReference>
<evidence type="ECO:0000256" key="2">
    <source>
        <dbReference type="SAM" id="Phobius"/>
    </source>
</evidence>
<keyword evidence="4" id="KW-1185">Reference proteome</keyword>
<keyword evidence="2" id="KW-0472">Membrane</keyword>
<dbReference type="KEGG" id="hcu:MUN79_21205"/>